<evidence type="ECO:0000256" key="4">
    <source>
        <dbReference type="SAM" id="MobiDB-lite"/>
    </source>
</evidence>
<dbReference type="Pfam" id="PF04082">
    <property type="entry name" value="Fungal_trans"/>
    <property type="match status" value="1"/>
</dbReference>
<dbReference type="InterPro" id="IPR036864">
    <property type="entry name" value="Zn2-C6_fun-type_DNA-bd_sf"/>
</dbReference>
<comment type="caution">
    <text evidence="6">The sequence shown here is derived from an EMBL/GenBank/DDBJ whole genome shotgun (WGS) entry which is preliminary data.</text>
</comment>
<evidence type="ECO:0000313" key="6">
    <source>
        <dbReference type="EMBL" id="KAG0663543.1"/>
    </source>
</evidence>
<dbReference type="InterPro" id="IPR001138">
    <property type="entry name" value="Zn2Cys6_DnaBD"/>
</dbReference>
<organism evidence="6 7">
    <name type="scientific">Rhodotorula mucilaginosa</name>
    <name type="common">Yeast</name>
    <name type="synonym">Rhodotorula rubra</name>
    <dbReference type="NCBI Taxonomy" id="5537"/>
    <lineage>
        <taxon>Eukaryota</taxon>
        <taxon>Fungi</taxon>
        <taxon>Dikarya</taxon>
        <taxon>Basidiomycota</taxon>
        <taxon>Pucciniomycotina</taxon>
        <taxon>Microbotryomycetes</taxon>
        <taxon>Sporidiobolales</taxon>
        <taxon>Sporidiobolaceae</taxon>
        <taxon>Rhodotorula</taxon>
    </lineage>
</organism>
<feature type="region of interest" description="Disordered" evidence="4">
    <location>
        <begin position="247"/>
        <end position="282"/>
    </location>
</feature>
<proteinExistence type="predicted"/>
<keyword evidence="7" id="KW-1185">Reference proteome</keyword>
<dbReference type="SUPFAM" id="SSF57701">
    <property type="entry name" value="Zn2/Cys6 DNA-binding domain"/>
    <property type="match status" value="1"/>
</dbReference>
<evidence type="ECO:0000313" key="7">
    <source>
        <dbReference type="Proteomes" id="UP000777482"/>
    </source>
</evidence>
<evidence type="ECO:0000256" key="2">
    <source>
        <dbReference type="ARBA" id="ARBA00022723"/>
    </source>
</evidence>
<name>A0A9P7B8A3_RHOMI</name>
<feature type="compositionally biased region" description="Polar residues" evidence="4">
    <location>
        <begin position="249"/>
        <end position="274"/>
    </location>
</feature>
<dbReference type="GO" id="GO:0000981">
    <property type="term" value="F:DNA-binding transcription factor activity, RNA polymerase II-specific"/>
    <property type="evidence" value="ECO:0007669"/>
    <property type="project" value="InterPro"/>
</dbReference>
<evidence type="ECO:0000256" key="1">
    <source>
        <dbReference type="ARBA" id="ARBA00004123"/>
    </source>
</evidence>
<dbReference type="Proteomes" id="UP000777482">
    <property type="component" value="Unassembled WGS sequence"/>
</dbReference>
<protein>
    <recommendedName>
        <fullName evidence="5">Zn(2)-C6 fungal-type domain-containing protein</fullName>
    </recommendedName>
</protein>
<dbReference type="PANTHER" id="PTHR31001:SF89">
    <property type="entry name" value="ZN(2)-C6 FUNGAL-TYPE DOMAIN-CONTAINING PROTEIN"/>
    <property type="match status" value="1"/>
</dbReference>
<dbReference type="GO" id="GO:0008270">
    <property type="term" value="F:zinc ion binding"/>
    <property type="evidence" value="ECO:0007669"/>
    <property type="project" value="InterPro"/>
</dbReference>
<dbReference type="PROSITE" id="PS50048">
    <property type="entry name" value="ZN2_CY6_FUNGAL_2"/>
    <property type="match status" value="1"/>
</dbReference>
<evidence type="ECO:0000259" key="5">
    <source>
        <dbReference type="PROSITE" id="PS50048"/>
    </source>
</evidence>
<dbReference type="PROSITE" id="PS00463">
    <property type="entry name" value="ZN2_CY6_FUNGAL_1"/>
    <property type="match status" value="1"/>
</dbReference>
<keyword evidence="2" id="KW-0479">Metal-binding</keyword>
<comment type="subcellular location">
    <subcellularLocation>
        <location evidence="1">Nucleus</location>
    </subcellularLocation>
</comment>
<dbReference type="CDD" id="cd00067">
    <property type="entry name" value="GAL4"/>
    <property type="match status" value="1"/>
</dbReference>
<dbReference type="Pfam" id="PF00172">
    <property type="entry name" value="Zn_clus"/>
    <property type="match status" value="1"/>
</dbReference>
<dbReference type="CDD" id="cd12148">
    <property type="entry name" value="fungal_TF_MHR"/>
    <property type="match status" value="1"/>
</dbReference>
<dbReference type="InterPro" id="IPR007219">
    <property type="entry name" value="XnlR_reg_dom"/>
</dbReference>
<dbReference type="GO" id="GO:0005634">
    <property type="term" value="C:nucleus"/>
    <property type="evidence" value="ECO:0007669"/>
    <property type="project" value="UniProtKB-SubCell"/>
</dbReference>
<dbReference type="GO" id="GO:0003677">
    <property type="term" value="F:DNA binding"/>
    <property type="evidence" value="ECO:0007669"/>
    <property type="project" value="InterPro"/>
</dbReference>
<dbReference type="Gene3D" id="4.10.240.10">
    <property type="entry name" value="Zn(2)-C6 fungal-type DNA-binding domain"/>
    <property type="match status" value="1"/>
</dbReference>
<dbReference type="GO" id="GO:0006351">
    <property type="term" value="P:DNA-templated transcription"/>
    <property type="evidence" value="ECO:0007669"/>
    <property type="project" value="InterPro"/>
</dbReference>
<dbReference type="InterPro" id="IPR050613">
    <property type="entry name" value="Sec_Metabolite_Reg"/>
</dbReference>
<accession>A0A9P7B8A3</accession>
<reference evidence="6 7" key="1">
    <citation type="submission" date="2020-11" db="EMBL/GenBank/DDBJ databases">
        <title>Kefir isolates.</title>
        <authorList>
            <person name="Marcisauskas S."/>
            <person name="Kim Y."/>
            <person name="Blasche S."/>
        </authorList>
    </citation>
    <scope>NUCLEOTIDE SEQUENCE [LARGE SCALE GENOMIC DNA]</scope>
    <source>
        <strain evidence="6 7">KR</strain>
    </source>
</reference>
<dbReference type="OrthoDB" id="762982at2759"/>
<keyword evidence="3" id="KW-0539">Nucleus</keyword>
<dbReference type="SMART" id="SM00066">
    <property type="entry name" value="GAL4"/>
    <property type="match status" value="1"/>
</dbReference>
<feature type="domain" description="Zn(2)-C6 fungal-type" evidence="5">
    <location>
        <begin position="183"/>
        <end position="212"/>
    </location>
</feature>
<dbReference type="AlphaFoldDB" id="A0A9P7B8A3"/>
<evidence type="ECO:0000256" key="3">
    <source>
        <dbReference type="ARBA" id="ARBA00023242"/>
    </source>
</evidence>
<gene>
    <name evidence="6" type="ORF">C6P46_002439</name>
</gene>
<dbReference type="PANTHER" id="PTHR31001">
    <property type="entry name" value="UNCHARACTERIZED TRANSCRIPTIONAL REGULATORY PROTEIN"/>
    <property type="match status" value="1"/>
</dbReference>
<dbReference type="EMBL" id="PUHQ01000019">
    <property type="protein sequence ID" value="KAG0663543.1"/>
    <property type="molecule type" value="Genomic_DNA"/>
</dbReference>
<feature type="region of interest" description="Disordered" evidence="4">
    <location>
        <begin position="144"/>
        <end position="186"/>
    </location>
</feature>
<sequence>MSDRRYQYFYEEPGRNYYADKRPRPSPTVSDAYYEPTYDQYAGNNAYGDVPDGSVYVLPSGSATSGHAAMQAPAHLNVNVPQSGNAYREAYASYPSQSLDPRFFRNDAPPLPSTSAAEPAATWTDVAQGASGPNAFIQYQAPTLLPHTPAPSDPEVSAPAASTRAAEGKKAATAAPRRRRPASCTPCRQKKLRCNRAKPCTSCVERDTECIWEGDATPLYVGSQESDIEKLQAHIKQLESLVSAIPPTTAAQPNDGTPRQISHASSPASSTGRSATAPMKEKGAAREVERFDLVAQDLLGALISLVLSGVVTPPRAGRDSFLPNGQNGTALLQELKRLQDTHAGAILEMPVISALTVEDLTLPAIMALIPPEPKLRAAYDFFHEYFAWICPSVHVREIDKRWSAMKTALDGRDATPFAAPADAQFLALVLGVCTMGISRMPEPLAAQLGLVEEKETNGAAWARVASLVLHAGKPTEYPHLDGVRAANTIGVYHLLMTQGKTVPTGVSLISLGSHAAMELGLNRDPVDYPIYEREARKRTFWALFTISVTMTSFFSRSWSAFDLRYIDCAFPLDYHEDELEMDERAANARLRARASAPDFEETWISSQVFHFRIAYLAKLATDDLFAAATCSYEAVLAHDQKLMDLEASLPEIFQFGDFSTRPPTLTNQRAILLHLCLSAEVVRINRPFLALAAADDRYRHSRNQCIKYAKRELYIYSDKNGDWVEFSVSRFSAAMVLAIDLLSERPEDVQEKRDLLEFASLRLDLMADISVRLSTSSDF</sequence>